<evidence type="ECO:0000313" key="8">
    <source>
        <dbReference type="Proteomes" id="UP000001449"/>
    </source>
</evidence>
<dbReference type="eggNOG" id="KOG1049">
    <property type="taxonomic scope" value="Eukaryota"/>
</dbReference>
<dbReference type="Proteomes" id="UP000001449">
    <property type="component" value="Chromosome 20"/>
</dbReference>
<feature type="domain" description="Pre-mRNA polyadenylation factor Fip1" evidence="6">
    <location>
        <begin position="303"/>
        <end position="354"/>
    </location>
</feature>
<keyword evidence="8" id="KW-1185">Reference proteome</keyword>
<dbReference type="Pfam" id="PF05182">
    <property type="entry name" value="Fip1"/>
    <property type="match status" value="1"/>
</dbReference>
<feature type="region of interest" description="Disordered" evidence="5">
    <location>
        <begin position="1"/>
        <end position="104"/>
    </location>
</feature>
<dbReference type="PANTHER" id="PTHR13484">
    <property type="entry name" value="FIP1-LIKE 1 PROTEIN"/>
    <property type="match status" value="1"/>
</dbReference>
<feature type="compositionally biased region" description="Acidic residues" evidence="5">
    <location>
        <begin position="141"/>
        <end position="159"/>
    </location>
</feature>
<feature type="compositionally biased region" description="Low complexity" evidence="5">
    <location>
        <begin position="222"/>
        <end position="234"/>
    </location>
</feature>
<evidence type="ECO:0000256" key="1">
    <source>
        <dbReference type="ARBA" id="ARBA00004123"/>
    </source>
</evidence>
<feature type="compositionally biased region" description="Basic and acidic residues" evidence="5">
    <location>
        <begin position="382"/>
        <end position="396"/>
    </location>
</feature>
<feature type="compositionally biased region" description="Low complexity" evidence="5">
    <location>
        <begin position="599"/>
        <end position="623"/>
    </location>
</feature>
<dbReference type="GeneID" id="7447778"/>
<feature type="region of interest" description="Disordered" evidence="5">
    <location>
        <begin position="141"/>
        <end position="187"/>
    </location>
</feature>
<comment type="subcellular location">
    <subcellularLocation>
        <location evidence="1">Nucleus</location>
    </subcellularLocation>
</comment>
<evidence type="ECO:0000256" key="5">
    <source>
        <dbReference type="SAM" id="MobiDB-lite"/>
    </source>
</evidence>
<comment type="similarity">
    <text evidence="2">Belongs to the FIP1 family.</text>
</comment>
<evidence type="ECO:0000256" key="4">
    <source>
        <dbReference type="ARBA" id="ARBA00023242"/>
    </source>
</evidence>
<feature type="region of interest" description="Disordered" evidence="5">
    <location>
        <begin position="308"/>
        <end position="327"/>
    </location>
</feature>
<dbReference type="STRING" id="35128.B8CF30"/>
<evidence type="ECO:0000256" key="2">
    <source>
        <dbReference type="ARBA" id="ARBA00007459"/>
    </source>
</evidence>
<dbReference type="InParanoid" id="B8CF30"/>
<reference evidence="7 8" key="2">
    <citation type="journal article" date="2008" name="Nature">
        <title>The Phaeodactylum genome reveals the evolutionary history of diatom genomes.</title>
        <authorList>
            <person name="Bowler C."/>
            <person name="Allen A.E."/>
            <person name="Badger J.H."/>
            <person name="Grimwood J."/>
            <person name="Jabbari K."/>
            <person name="Kuo A."/>
            <person name="Maheswari U."/>
            <person name="Martens C."/>
            <person name="Maumus F."/>
            <person name="Otillar R.P."/>
            <person name="Rayko E."/>
            <person name="Salamov A."/>
            <person name="Vandepoele K."/>
            <person name="Beszteri B."/>
            <person name="Gruber A."/>
            <person name="Heijde M."/>
            <person name="Katinka M."/>
            <person name="Mock T."/>
            <person name="Valentin K."/>
            <person name="Verret F."/>
            <person name="Berges J.A."/>
            <person name="Brownlee C."/>
            <person name="Cadoret J.P."/>
            <person name="Chiovitti A."/>
            <person name="Choi C.J."/>
            <person name="Coesel S."/>
            <person name="De Martino A."/>
            <person name="Detter J.C."/>
            <person name="Durkin C."/>
            <person name="Falciatore A."/>
            <person name="Fournet J."/>
            <person name="Haruta M."/>
            <person name="Huysman M.J."/>
            <person name="Jenkins B.D."/>
            <person name="Jiroutova K."/>
            <person name="Jorgensen R.E."/>
            <person name="Joubert Y."/>
            <person name="Kaplan A."/>
            <person name="Kroger N."/>
            <person name="Kroth P.G."/>
            <person name="La Roche J."/>
            <person name="Lindquist E."/>
            <person name="Lommer M."/>
            <person name="Martin-Jezequel V."/>
            <person name="Lopez P.J."/>
            <person name="Lucas S."/>
            <person name="Mangogna M."/>
            <person name="McGinnis K."/>
            <person name="Medlin L.K."/>
            <person name="Montsant A."/>
            <person name="Oudot-Le Secq M.P."/>
            <person name="Napoli C."/>
            <person name="Obornik M."/>
            <person name="Parker M.S."/>
            <person name="Petit J.L."/>
            <person name="Porcel B.M."/>
            <person name="Poulsen N."/>
            <person name="Robison M."/>
            <person name="Rychlewski L."/>
            <person name="Rynearson T.A."/>
            <person name="Schmutz J."/>
            <person name="Shapiro H."/>
            <person name="Siaut M."/>
            <person name="Stanley M."/>
            <person name="Sussman M.R."/>
            <person name="Taylor A.R."/>
            <person name="Vardi A."/>
            <person name="von Dassow P."/>
            <person name="Vyverman W."/>
            <person name="Willis A."/>
            <person name="Wyrwicz L.S."/>
            <person name="Rokhsar D.S."/>
            <person name="Weissenbach J."/>
            <person name="Armbrust E.V."/>
            <person name="Green B.R."/>
            <person name="Van de Peer Y."/>
            <person name="Grigoriev I.V."/>
        </authorList>
    </citation>
    <scope>NUCLEOTIDE SEQUENCE [LARGE SCALE GENOMIC DNA]</scope>
    <source>
        <strain evidence="7 8">CCMP1335</strain>
    </source>
</reference>
<dbReference type="RefSeq" id="XP_002294648.1">
    <property type="nucleotide sequence ID" value="XM_002294612.1"/>
</dbReference>
<dbReference type="GO" id="GO:0005847">
    <property type="term" value="C:mRNA cleavage and polyadenylation specificity factor complex"/>
    <property type="evidence" value="ECO:0000318"/>
    <property type="project" value="GO_Central"/>
</dbReference>
<name>B8CF30_THAPS</name>
<organism evidence="7 8">
    <name type="scientific">Thalassiosira pseudonana</name>
    <name type="common">Marine diatom</name>
    <name type="synonym">Cyclotella nana</name>
    <dbReference type="NCBI Taxonomy" id="35128"/>
    <lineage>
        <taxon>Eukaryota</taxon>
        <taxon>Sar</taxon>
        <taxon>Stramenopiles</taxon>
        <taxon>Ochrophyta</taxon>
        <taxon>Bacillariophyta</taxon>
        <taxon>Coscinodiscophyceae</taxon>
        <taxon>Thalassiosirophycidae</taxon>
        <taxon>Thalassiosirales</taxon>
        <taxon>Thalassiosiraceae</taxon>
        <taxon>Thalassiosira</taxon>
    </lineage>
</organism>
<gene>
    <name evidence="7" type="ORF">THAPSDRAFT_11624</name>
</gene>
<dbReference type="OMA" id="WMEYAER"/>
<feature type="region of interest" description="Disordered" evidence="5">
    <location>
        <begin position="359"/>
        <end position="458"/>
    </location>
</feature>
<feature type="compositionally biased region" description="Low complexity" evidence="5">
    <location>
        <begin position="60"/>
        <end position="82"/>
    </location>
</feature>
<feature type="compositionally biased region" description="Basic and acidic residues" evidence="5">
    <location>
        <begin position="571"/>
        <end position="586"/>
    </location>
</feature>
<feature type="compositionally biased region" description="Low complexity" evidence="5">
    <location>
        <begin position="640"/>
        <end position="659"/>
    </location>
</feature>
<dbReference type="KEGG" id="tps:THAPSDRAFT_11624"/>
<accession>B8CF30</accession>
<proteinExistence type="inferred from homology"/>
<keyword evidence="3" id="KW-0507">mRNA processing</keyword>
<feature type="region of interest" description="Disordered" evidence="5">
    <location>
        <begin position="523"/>
        <end position="709"/>
    </location>
</feature>
<protein>
    <recommendedName>
        <fullName evidence="6">Pre-mRNA polyadenylation factor Fip1 domain-containing protein</fullName>
    </recommendedName>
</protein>
<keyword evidence="4" id="KW-0539">Nucleus</keyword>
<reference evidence="7 8" key="1">
    <citation type="journal article" date="2004" name="Science">
        <title>The genome of the diatom Thalassiosira pseudonana: ecology, evolution, and metabolism.</title>
        <authorList>
            <person name="Armbrust E.V."/>
            <person name="Berges J.A."/>
            <person name="Bowler C."/>
            <person name="Green B.R."/>
            <person name="Martinez D."/>
            <person name="Putnam N.H."/>
            <person name="Zhou S."/>
            <person name="Allen A.E."/>
            <person name="Apt K.E."/>
            <person name="Bechner M."/>
            <person name="Brzezinski M.A."/>
            <person name="Chaal B.K."/>
            <person name="Chiovitti A."/>
            <person name="Davis A.K."/>
            <person name="Demarest M.S."/>
            <person name="Detter J.C."/>
            <person name="Glavina T."/>
            <person name="Goodstein D."/>
            <person name="Hadi M.Z."/>
            <person name="Hellsten U."/>
            <person name="Hildebrand M."/>
            <person name="Jenkins B.D."/>
            <person name="Jurka J."/>
            <person name="Kapitonov V.V."/>
            <person name="Kroger N."/>
            <person name="Lau W.W."/>
            <person name="Lane T.W."/>
            <person name="Larimer F.W."/>
            <person name="Lippmeier J.C."/>
            <person name="Lucas S."/>
            <person name="Medina M."/>
            <person name="Montsant A."/>
            <person name="Obornik M."/>
            <person name="Parker M.S."/>
            <person name="Palenik B."/>
            <person name="Pazour G.J."/>
            <person name="Richardson P.M."/>
            <person name="Rynearson T.A."/>
            <person name="Saito M.A."/>
            <person name="Schwartz D.C."/>
            <person name="Thamatrakoln K."/>
            <person name="Valentin K."/>
            <person name="Vardi A."/>
            <person name="Wilkerson F.P."/>
            <person name="Rokhsar D.S."/>
        </authorList>
    </citation>
    <scope>NUCLEOTIDE SEQUENCE [LARGE SCALE GENOMIC DNA]</scope>
    <source>
        <strain evidence="7 8">CCMP1335</strain>
    </source>
</reference>
<feature type="compositionally biased region" description="Low complexity" evidence="5">
    <location>
        <begin position="36"/>
        <end position="46"/>
    </location>
</feature>
<dbReference type="InterPro" id="IPR007854">
    <property type="entry name" value="Fip1_dom"/>
</dbReference>
<feature type="region of interest" description="Disordered" evidence="5">
    <location>
        <begin position="222"/>
        <end position="251"/>
    </location>
</feature>
<dbReference type="PaxDb" id="35128-Thaps11624"/>
<evidence type="ECO:0000256" key="3">
    <source>
        <dbReference type="ARBA" id="ARBA00022664"/>
    </source>
</evidence>
<dbReference type="PANTHER" id="PTHR13484:SF0">
    <property type="entry name" value="PRE-MRNA 3'-END-PROCESSING FACTOR FIP1"/>
    <property type="match status" value="1"/>
</dbReference>
<dbReference type="HOGENOM" id="CLU_374101_0_0_1"/>
<feature type="compositionally biased region" description="Basic and acidic residues" evidence="5">
    <location>
        <begin position="430"/>
        <end position="458"/>
    </location>
</feature>
<feature type="compositionally biased region" description="Gly residues" evidence="5">
    <location>
        <begin position="660"/>
        <end position="685"/>
    </location>
</feature>
<sequence length="743" mass="79046">MGRKKRTKVEEPAAPPPATASTVPTPSMMPPPPPMSGSAAAAVVAPDIHRPVDPRLRPHQQPSPVDPRQQQQQQQGTPASSSLSAGDHHDDTVHIKSATIAKGGAVVDAAGLVDEADLGTKPSSMYGLHSHSGDLVEDDVYVSDGSMDSDDEEEEEGGDDVATRENGGDGEGANKGGDKATKKAHNQTELVITNSKMGLMRRGGLSSLLGQPLNRTWVRSATAASGEATTAEGGDANHQTTTQGSGEGANNIKTEEEEITDPAILFAIQQRKIEEAKQAARILESSENAGRDPCLFSKRTAFDIRMDQIEDKPWDKPSLGAPGGGGGADATDYFNYGLTEEDWMEYAERQLAVRQELTDASKQKRLPDPGIVPVIPRAPSKQGDRVAVRVKVADENTKEEDDDVDMDDASDSDEEEGGVELGVELGPLADRVKEDADKEKKAAETKEANALKKEQDEAAHVKKYENIVGGAWGAGAAADSVLTRLIQEQSGDGGMGGPPMGMGGPPMGMPPHPGMLPPNNMAPPNNSMPPMMHHPPPPPSHMGVNMSIPPPHVGHPLNPNQHHGGGNPVQRDNRHINMPPLHHERGGGGGGGNFHNQQRDQFQQHQQQHPPHQQQRPQFQQQQRGGGNLHNQQRDHFQGGHHQQPNPHHGGNNMHHGNGPPQGRGGGQGGHFGGRGGGGGRGYPGGMPPGGPGGWDGRKRPRNQSPNVNSEDELVASVFTHLLTRVKNLLAFFVDGIQCPLIV</sequence>
<dbReference type="InterPro" id="IPR051187">
    <property type="entry name" value="Pre-mRNA_3'-end_processing_reg"/>
</dbReference>
<dbReference type="EMBL" id="CM000652">
    <property type="protein sequence ID" value="EED88008.1"/>
    <property type="molecule type" value="Genomic_DNA"/>
</dbReference>
<dbReference type="AlphaFoldDB" id="B8CF30"/>
<evidence type="ECO:0000259" key="6">
    <source>
        <dbReference type="Pfam" id="PF05182"/>
    </source>
</evidence>
<dbReference type="GO" id="GO:0006397">
    <property type="term" value="P:mRNA processing"/>
    <property type="evidence" value="ECO:0007669"/>
    <property type="project" value="UniProtKB-KW"/>
</dbReference>
<feature type="compositionally biased region" description="Basic and acidic residues" evidence="5">
    <location>
        <begin position="47"/>
        <end position="56"/>
    </location>
</feature>
<feature type="compositionally biased region" description="Acidic residues" evidence="5">
    <location>
        <begin position="397"/>
        <end position="418"/>
    </location>
</feature>
<evidence type="ECO:0000313" key="7">
    <source>
        <dbReference type="EMBL" id="EED88008.1"/>
    </source>
</evidence>